<dbReference type="Proteomes" id="UP000581135">
    <property type="component" value="Unassembled WGS sequence"/>
</dbReference>
<organism evidence="2 3">
    <name type="scientific">Limibacillus halophilus</name>
    <dbReference type="NCBI Taxonomy" id="1579333"/>
    <lineage>
        <taxon>Bacteria</taxon>
        <taxon>Pseudomonadati</taxon>
        <taxon>Pseudomonadota</taxon>
        <taxon>Alphaproteobacteria</taxon>
        <taxon>Rhodospirillales</taxon>
        <taxon>Rhodovibrionaceae</taxon>
        <taxon>Limibacillus</taxon>
    </lineage>
</organism>
<name>A0A839SR34_9PROT</name>
<keyword evidence="3" id="KW-1185">Reference proteome</keyword>
<dbReference type="RefSeq" id="WP_183415774.1">
    <property type="nucleotide sequence ID" value="NZ_JACHXA010000003.1"/>
</dbReference>
<protein>
    <recommendedName>
        <fullName evidence="4">2OG-Fe(II) oxygenase superfamily protein</fullName>
    </recommendedName>
</protein>
<evidence type="ECO:0008006" key="4">
    <source>
        <dbReference type="Google" id="ProtNLM"/>
    </source>
</evidence>
<evidence type="ECO:0000313" key="3">
    <source>
        <dbReference type="Proteomes" id="UP000581135"/>
    </source>
</evidence>
<proteinExistence type="predicted"/>
<evidence type="ECO:0000256" key="1">
    <source>
        <dbReference type="SAM" id="MobiDB-lite"/>
    </source>
</evidence>
<feature type="region of interest" description="Disordered" evidence="1">
    <location>
        <begin position="175"/>
        <end position="194"/>
    </location>
</feature>
<dbReference type="EMBL" id="JACHXA010000003">
    <property type="protein sequence ID" value="MBB3064952.1"/>
    <property type="molecule type" value="Genomic_DNA"/>
</dbReference>
<gene>
    <name evidence="2" type="ORF">FHR98_001231</name>
</gene>
<dbReference type="InterPro" id="IPR012668">
    <property type="entry name" value="CHP02466"/>
</dbReference>
<dbReference type="Pfam" id="PF13759">
    <property type="entry name" value="2OG-FeII_Oxy_5"/>
    <property type="match status" value="1"/>
</dbReference>
<accession>A0A839SR34</accession>
<evidence type="ECO:0000313" key="2">
    <source>
        <dbReference type="EMBL" id="MBB3064952.1"/>
    </source>
</evidence>
<sequence length="194" mass="22083">MSKEQQLRNDIEPIPISGIDDGLTSRWHGFNIFTWQEPCMRRFQKFVKNAYIKLLKETHAPRTRCYIQGWANVVRSGERLSPHSHDQSPFSYLSGNYCVTSQDSATIYYPPYVYAGSLDPKTSIAIKNRPGMLTIFPSGIFHETSIHKGDQERITLAFDIFLEDVDPRGRAGHEGTHILFDDPQEPVGGSPLRN</sequence>
<dbReference type="AlphaFoldDB" id="A0A839SR34"/>
<dbReference type="Gene3D" id="2.60.120.620">
    <property type="entry name" value="q2cbj1_9rhob like domain"/>
    <property type="match status" value="1"/>
</dbReference>
<comment type="caution">
    <text evidence="2">The sequence shown here is derived from an EMBL/GenBank/DDBJ whole genome shotgun (WGS) entry which is preliminary data.</text>
</comment>
<reference evidence="2 3" key="1">
    <citation type="submission" date="2020-08" db="EMBL/GenBank/DDBJ databases">
        <title>Genomic Encyclopedia of Type Strains, Phase III (KMG-III): the genomes of soil and plant-associated and newly described type strains.</title>
        <authorList>
            <person name="Whitman W."/>
        </authorList>
    </citation>
    <scope>NUCLEOTIDE SEQUENCE [LARGE SCALE GENOMIC DNA]</scope>
    <source>
        <strain evidence="2 3">CECT 8803</strain>
    </source>
</reference>